<protein>
    <submittedName>
        <fullName evidence="3">Transcriptional regulator</fullName>
    </submittedName>
</protein>
<dbReference type="InterPro" id="IPR036388">
    <property type="entry name" value="WH-like_DNA-bd_sf"/>
</dbReference>
<dbReference type="PIRSF" id="PIRSF006692">
    <property type="entry name" value="TF_HTH_AF0396_prd"/>
    <property type="match status" value="1"/>
</dbReference>
<evidence type="ECO:0000313" key="4">
    <source>
        <dbReference type="Proteomes" id="UP001206983"/>
    </source>
</evidence>
<dbReference type="InterPro" id="IPR036390">
    <property type="entry name" value="WH_DNA-bd_sf"/>
</dbReference>
<reference evidence="3 4" key="1">
    <citation type="journal article" date="2011" name="Appl. Environ. Microbiol.">
        <title>Methanogenic archaea isolated from Taiwan's Chelungpu fault.</title>
        <authorList>
            <person name="Wu S.Y."/>
            <person name="Lai M.C."/>
        </authorList>
    </citation>
    <scope>NUCLEOTIDE SEQUENCE [LARGE SCALE GENOMIC DNA]</scope>
    <source>
        <strain evidence="3 4">St545Mb</strain>
    </source>
</reference>
<dbReference type="Gene3D" id="1.10.10.10">
    <property type="entry name" value="Winged helix-like DNA-binding domain superfamily/Winged helix DNA-binding domain"/>
    <property type="match status" value="1"/>
</dbReference>
<dbReference type="Pfam" id="PF08350">
    <property type="entry name" value="FilR1_middle"/>
    <property type="match status" value="1"/>
</dbReference>
<dbReference type="InterPro" id="IPR011991">
    <property type="entry name" value="ArsR-like_HTH"/>
</dbReference>
<dbReference type="AlphaFoldDB" id="A0AAE3HDK6"/>
<organism evidence="3 4">
    <name type="scientific">Methanolobus chelungpuianus</name>
    <dbReference type="NCBI Taxonomy" id="502115"/>
    <lineage>
        <taxon>Archaea</taxon>
        <taxon>Methanobacteriati</taxon>
        <taxon>Methanobacteriota</taxon>
        <taxon>Stenosarchaea group</taxon>
        <taxon>Methanomicrobia</taxon>
        <taxon>Methanosarcinales</taxon>
        <taxon>Methanosarcinaceae</taxon>
        <taxon>Methanolobus</taxon>
    </lineage>
</organism>
<dbReference type="RefSeq" id="WP_256623407.1">
    <property type="nucleotide sequence ID" value="NZ_JTEO01000006.1"/>
</dbReference>
<dbReference type="SUPFAM" id="SSF46785">
    <property type="entry name" value="Winged helix' DNA-binding domain"/>
    <property type="match status" value="1"/>
</dbReference>
<name>A0AAE3HDK6_9EURY</name>
<comment type="caution">
    <text evidence="3">The sequence shown here is derived from an EMBL/GenBank/DDBJ whole genome shotgun (WGS) entry which is preliminary data.</text>
</comment>
<feature type="domain" description="HVO-A0261-like N-terminal" evidence="2">
    <location>
        <begin position="7"/>
        <end position="79"/>
    </location>
</feature>
<evidence type="ECO:0000259" key="2">
    <source>
        <dbReference type="Pfam" id="PF25213"/>
    </source>
</evidence>
<dbReference type="Pfam" id="PF25213">
    <property type="entry name" value="HVO_A0261_N"/>
    <property type="match status" value="1"/>
</dbReference>
<accession>A0AAE3HDK6</accession>
<dbReference type="CDD" id="cd00090">
    <property type="entry name" value="HTH_ARSR"/>
    <property type="match status" value="1"/>
</dbReference>
<keyword evidence="4" id="KW-1185">Reference proteome</keyword>
<sequence length="268" mass="31463">MKSILELIFSSEKRKKMLLLLQGGPREMTELMEALDTTRQVLLPQAKILAEKHLIRRTDDSYELTTLGRLVVDDMLPLIGTASLLDNGCDYMGTHYLDFIPPYLLKRLRELESCRLIEVPLAQLFDIDERFFEEAKRTKFLYMVTAFMFPTFGKIFSELAADDVEISVIVSKDLYEKLLHDNREELQDLLENRNISFYSYPENFDFVSFSLTDHSILLRLLTQEGNYDNKKIMFSSDSAREWGREFFEHYKTDSKEMSMEKIPDRTND</sequence>
<dbReference type="InterPro" id="IPR013561">
    <property type="entry name" value="FilR1_middle_dom"/>
</dbReference>
<gene>
    <name evidence="3" type="ORF">PV02_10540</name>
</gene>
<dbReference type="InterPro" id="IPR057527">
    <property type="entry name" value="HVO_A0261-like_N"/>
</dbReference>
<dbReference type="Proteomes" id="UP001206983">
    <property type="component" value="Unassembled WGS sequence"/>
</dbReference>
<evidence type="ECO:0000259" key="1">
    <source>
        <dbReference type="Pfam" id="PF08350"/>
    </source>
</evidence>
<proteinExistence type="predicted"/>
<dbReference type="EMBL" id="JTEO01000006">
    <property type="protein sequence ID" value="MCQ6963523.1"/>
    <property type="molecule type" value="Genomic_DNA"/>
</dbReference>
<feature type="domain" description="Methanogenesis regulatory protein FilR1 middle" evidence="1">
    <location>
        <begin position="125"/>
        <end position="252"/>
    </location>
</feature>
<dbReference type="InterPro" id="IPR016490">
    <property type="entry name" value="Tscrpt_reg_HTH_AF0396-typ3"/>
</dbReference>
<evidence type="ECO:0000313" key="3">
    <source>
        <dbReference type="EMBL" id="MCQ6963523.1"/>
    </source>
</evidence>